<evidence type="ECO:0000256" key="2">
    <source>
        <dbReference type="ARBA" id="ARBA00012916"/>
    </source>
</evidence>
<dbReference type="EMBL" id="JBHPBY010000445">
    <property type="protein sequence ID" value="MFC1853201.1"/>
    <property type="molecule type" value="Genomic_DNA"/>
</dbReference>
<feature type="domain" description="SIS" evidence="10">
    <location>
        <begin position="292"/>
        <end position="431"/>
    </location>
</feature>
<dbReference type="Pfam" id="PF01380">
    <property type="entry name" value="SIS"/>
    <property type="match status" value="2"/>
</dbReference>
<accession>A0ABV6Z4C0</accession>
<comment type="function">
    <text evidence="8">Catalyzes the first step in hexosamine metabolism, converting fructose-6P into glucosamine-6P using glutamine as a nitrogen source.</text>
</comment>
<proteinExistence type="inferred from homology"/>
<dbReference type="PROSITE" id="PS51464">
    <property type="entry name" value="SIS"/>
    <property type="match status" value="2"/>
</dbReference>
<evidence type="ECO:0000313" key="11">
    <source>
        <dbReference type="EMBL" id="MFC1853201.1"/>
    </source>
</evidence>
<dbReference type="Proteomes" id="UP001594351">
    <property type="component" value="Unassembled WGS sequence"/>
</dbReference>
<evidence type="ECO:0000256" key="4">
    <source>
        <dbReference type="ARBA" id="ARBA00022576"/>
    </source>
</evidence>
<dbReference type="Pfam" id="PF13522">
    <property type="entry name" value="GATase_6"/>
    <property type="match status" value="1"/>
</dbReference>
<dbReference type="PANTHER" id="PTHR10937">
    <property type="entry name" value="GLUCOSAMINE--FRUCTOSE-6-PHOSPHATE AMINOTRANSFERASE, ISOMERIZING"/>
    <property type="match status" value="1"/>
</dbReference>
<sequence>MCGIVGYIGSQNAADLIYEGLKRLEYRGYDSAGIAVLNDNKINLVRSVGKLKNLNEKLIRKPMPGVVGIGHTRWATHGEPSEKNAHPHLDCHDQIVIIHNGIVENYLELKTELINSGHTFRSETDSEVIVHLIEEAWQKRNQDSLISATGQALLRLEGAHAIIIQSVLVPDRILAVRIGNAGGIAIGKGENEMFLASDIPAILPHTRTIVFLESMEIAAIRQDGFSCYSLHGEPRSKEYFQIPWDPVSAARGHYSHFMQKEIYEQPLSLTDTLRNRLNLDHNEIVFKHFSFSMQELQKIQRIMIVACGTSYYAGLVGKYILESLSQIPVEVDYGSEFRYRNPLIGPETLVLALSQSGETVDTLAALEEAQKKKTPLAAIVNVPGSQISRICQGIIFMHAGPEIGVASTKAFTSTLVDLFLLGFYLGHQRGFLKPEMRKNLLQKLVRLPKIASDVLAKDAIYKELASQFYEASDFLFLGRGINYPIALEGAHKLKEISYIHAEGCPAGEMKHGINALIDRHLPVVAIATQEKLYQKMLSNIQQVKARDGIIIAIVSDDKGEVGQFADYCIEVPNLHPLLNPVLNIIPLQLLAYYVALKRGCDIDQPRNLAKSVTVE</sequence>
<protein>
    <recommendedName>
        <fullName evidence="3 8">Glutamine--fructose-6-phosphate aminotransferase [isomerizing]</fullName>
        <ecNumber evidence="2 8">2.6.1.16</ecNumber>
    </recommendedName>
    <alternativeName>
        <fullName evidence="8">D-fructose-6-phosphate amidotransferase</fullName>
    </alternativeName>
    <alternativeName>
        <fullName evidence="8">GFAT</fullName>
    </alternativeName>
    <alternativeName>
        <fullName evidence="8">Glucosamine-6-phosphate synthase</fullName>
    </alternativeName>
    <alternativeName>
        <fullName evidence="8">Hexosephosphate aminotransferase</fullName>
    </alternativeName>
    <alternativeName>
        <fullName evidence="8">L-glutamine--D-fructose-6-phosphate amidotransferase</fullName>
    </alternativeName>
</protein>
<evidence type="ECO:0000256" key="8">
    <source>
        <dbReference type="HAMAP-Rule" id="MF_00164"/>
    </source>
</evidence>
<keyword evidence="12" id="KW-1185">Reference proteome</keyword>
<feature type="active site" description="Nucleophile; for GATase activity" evidence="8">
    <location>
        <position position="2"/>
    </location>
</feature>
<evidence type="ECO:0000256" key="5">
    <source>
        <dbReference type="ARBA" id="ARBA00022679"/>
    </source>
</evidence>
<dbReference type="InterPro" id="IPR035490">
    <property type="entry name" value="GlmS/FrlB_SIS"/>
</dbReference>
<keyword evidence="8" id="KW-0963">Cytoplasm</keyword>
<keyword evidence="6" id="KW-0677">Repeat</keyword>
<evidence type="ECO:0000256" key="7">
    <source>
        <dbReference type="ARBA" id="ARBA00022962"/>
    </source>
</evidence>
<dbReference type="NCBIfam" id="NF001484">
    <property type="entry name" value="PRK00331.1"/>
    <property type="match status" value="1"/>
</dbReference>
<feature type="initiator methionine" description="Removed" evidence="8">
    <location>
        <position position="1"/>
    </location>
</feature>
<comment type="subcellular location">
    <subcellularLocation>
        <location evidence="8">Cytoplasm</location>
    </subcellularLocation>
</comment>
<dbReference type="InterPro" id="IPR047084">
    <property type="entry name" value="GFAT_N"/>
</dbReference>
<dbReference type="NCBIfam" id="TIGR01135">
    <property type="entry name" value="glmS"/>
    <property type="match status" value="1"/>
</dbReference>
<reference evidence="11 12" key="1">
    <citation type="submission" date="2024-09" db="EMBL/GenBank/DDBJ databases">
        <title>Laminarin stimulates single cell rates of sulfate reduction while oxygen inhibits transcriptomic activity in coastal marine sediment.</title>
        <authorList>
            <person name="Lindsay M."/>
            <person name="Orcutt B."/>
            <person name="Emerson D."/>
            <person name="Stepanauskas R."/>
            <person name="D'Angelo T."/>
        </authorList>
    </citation>
    <scope>NUCLEOTIDE SEQUENCE [LARGE SCALE GENOMIC DNA]</scope>
    <source>
        <strain evidence="11">SAG AM-311-K15</strain>
    </source>
</reference>
<keyword evidence="7" id="KW-0315">Glutamine amidotransferase</keyword>
<evidence type="ECO:0000256" key="3">
    <source>
        <dbReference type="ARBA" id="ARBA00016090"/>
    </source>
</evidence>
<evidence type="ECO:0000256" key="6">
    <source>
        <dbReference type="ARBA" id="ARBA00022737"/>
    </source>
</evidence>
<evidence type="ECO:0000256" key="1">
    <source>
        <dbReference type="ARBA" id="ARBA00001031"/>
    </source>
</evidence>
<dbReference type="GO" id="GO:0004360">
    <property type="term" value="F:glutamine-fructose-6-phosphate transaminase (isomerizing) activity"/>
    <property type="evidence" value="ECO:0007669"/>
    <property type="project" value="UniProtKB-EC"/>
</dbReference>
<dbReference type="SUPFAM" id="SSF53697">
    <property type="entry name" value="SIS domain"/>
    <property type="match status" value="1"/>
</dbReference>
<dbReference type="PANTHER" id="PTHR10937:SF0">
    <property type="entry name" value="GLUTAMINE--FRUCTOSE-6-PHOSPHATE TRANSAMINASE (ISOMERIZING)"/>
    <property type="match status" value="1"/>
</dbReference>
<dbReference type="InterPro" id="IPR017932">
    <property type="entry name" value="GATase_2_dom"/>
</dbReference>
<dbReference type="InterPro" id="IPR001347">
    <property type="entry name" value="SIS_dom"/>
</dbReference>
<comment type="catalytic activity">
    <reaction evidence="1 8">
        <text>D-fructose 6-phosphate + L-glutamine = D-glucosamine 6-phosphate + L-glutamate</text>
        <dbReference type="Rhea" id="RHEA:13237"/>
        <dbReference type="ChEBI" id="CHEBI:29985"/>
        <dbReference type="ChEBI" id="CHEBI:58359"/>
        <dbReference type="ChEBI" id="CHEBI:58725"/>
        <dbReference type="ChEBI" id="CHEBI:61527"/>
        <dbReference type="EC" id="2.6.1.16"/>
    </reaction>
</comment>
<dbReference type="EC" id="2.6.1.16" evidence="2 8"/>
<feature type="domain" description="SIS" evidence="10">
    <location>
        <begin position="464"/>
        <end position="605"/>
    </location>
</feature>
<comment type="caution">
    <text evidence="11">The sequence shown here is derived from an EMBL/GenBank/DDBJ whole genome shotgun (WGS) entry which is preliminary data.</text>
</comment>
<dbReference type="Gene3D" id="3.40.50.10490">
    <property type="entry name" value="Glucose-6-phosphate isomerase like protein, domain 1"/>
    <property type="match status" value="2"/>
</dbReference>
<keyword evidence="5 8" id="KW-0808">Transferase</keyword>
<name>A0ABV6Z4C0_UNCC1</name>
<comment type="subunit">
    <text evidence="8">Homodimer.</text>
</comment>
<evidence type="ECO:0000259" key="10">
    <source>
        <dbReference type="PROSITE" id="PS51464"/>
    </source>
</evidence>
<feature type="active site" description="For Fru-6P isomerization activity" evidence="8">
    <location>
        <position position="610"/>
    </location>
</feature>
<evidence type="ECO:0000313" key="12">
    <source>
        <dbReference type="Proteomes" id="UP001594351"/>
    </source>
</evidence>
<dbReference type="SUPFAM" id="SSF56235">
    <property type="entry name" value="N-terminal nucleophile aminohydrolases (Ntn hydrolases)"/>
    <property type="match status" value="1"/>
</dbReference>
<dbReference type="CDD" id="cd05009">
    <property type="entry name" value="SIS_GlmS_GlmD_2"/>
    <property type="match status" value="1"/>
</dbReference>
<dbReference type="InterPro" id="IPR005855">
    <property type="entry name" value="GFAT"/>
</dbReference>
<dbReference type="CDD" id="cd05008">
    <property type="entry name" value="SIS_GlmS_GlmD_1"/>
    <property type="match status" value="1"/>
</dbReference>
<dbReference type="PROSITE" id="PS51278">
    <property type="entry name" value="GATASE_TYPE_2"/>
    <property type="match status" value="1"/>
</dbReference>
<dbReference type="HAMAP" id="MF_00164">
    <property type="entry name" value="GlmS"/>
    <property type="match status" value="1"/>
</dbReference>
<feature type="domain" description="Glutamine amidotransferase type-2" evidence="9">
    <location>
        <begin position="2"/>
        <end position="223"/>
    </location>
</feature>
<dbReference type="Gene3D" id="3.60.20.10">
    <property type="entry name" value="Glutamine Phosphoribosylpyrophosphate, subunit 1, domain 1"/>
    <property type="match status" value="1"/>
</dbReference>
<evidence type="ECO:0000259" key="9">
    <source>
        <dbReference type="PROSITE" id="PS51278"/>
    </source>
</evidence>
<dbReference type="InterPro" id="IPR046348">
    <property type="entry name" value="SIS_dom_sf"/>
</dbReference>
<gene>
    <name evidence="8 11" type="primary">glmS</name>
    <name evidence="11" type="ORF">ACFL27_23635</name>
</gene>
<dbReference type="CDD" id="cd00714">
    <property type="entry name" value="GFAT"/>
    <property type="match status" value="1"/>
</dbReference>
<dbReference type="InterPro" id="IPR035466">
    <property type="entry name" value="GlmS/AgaS_SIS"/>
</dbReference>
<dbReference type="InterPro" id="IPR029055">
    <property type="entry name" value="Ntn_hydrolases_N"/>
</dbReference>
<keyword evidence="4 8" id="KW-0032">Aminotransferase</keyword>
<organism evidence="11 12">
    <name type="scientific">candidate division CSSED10-310 bacterium</name>
    <dbReference type="NCBI Taxonomy" id="2855610"/>
    <lineage>
        <taxon>Bacteria</taxon>
        <taxon>Bacteria division CSSED10-310</taxon>
    </lineage>
</organism>